<feature type="transmembrane region" description="Helical" evidence="1">
    <location>
        <begin position="6"/>
        <end position="25"/>
    </location>
</feature>
<dbReference type="InterPro" id="IPR002541">
    <property type="entry name" value="Cyt_c_assembly"/>
</dbReference>
<dbReference type="GO" id="GO:0020037">
    <property type="term" value="F:heme binding"/>
    <property type="evidence" value="ECO:0007669"/>
    <property type="project" value="InterPro"/>
</dbReference>
<dbReference type="GO" id="GO:0017004">
    <property type="term" value="P:cytochrome complex assembly"/>
    <property type="evidence" value="ECO:0007669"/>
    <property type="project" value="InterPro"/>
</dbReference>
<dbReference type="InterPro" id="IPR052372">
    <property type="entry name" value="YpjD/HemX"/>
</dbReference>
<dbReference type="PANTHER" id="PTHR38034:SF1">
    <property type="entry name" value="INNER MEMBRANE PROTEIN YPJD"/>
    <property type="match status" value="1"/>
</dbReference>
<feature type="transmembrane region" description="Helical" evidence="1">
    <location>
        <begin position="201"/>
        <end position="222"/>
    </location>
</feature>
<keyword evidence="1" id="KW-0812">Transmembrane</keyword>
<name>A0A520S1K6_9GAMM</name>
<reference evidence="3 4" key="1">
    <citation type="submission" date="2019-02" db="EMBL/GenBank/DDBJ databases">
        <title>Prokaryotic population dynamics and viral predation in marine succession experiment using metagenomics: the confinement effect.</title>
        <authorList>
            <person name="Haro-Moreno J.M."/>
            <person name="Rodriguez-Valera F."/>
            <person name="Lopez-Perez M."/>
        </authorList>
    </citation>
    <scope>NUCLEOTIDE SEQUENCE [LARGE SCALE GENOMIC DNA]</scope>
    <source>
        <strain evidence="3">MED-G157</strain>
    </source>
</reference>
<keyword evidence="1" id="KW-0472">Membrane</keyword>
<dbReference type="AlphaFoldDB" id="A0A520S1K6"/>
<organism evidence="3 4">
    <name type="scientific">OM182 bacterium</name>
    <dbReference type="NCBI Taxonomy" id="2510334"/>
    <lineage>
        <taxon>Bacteria</taxon>
        <taxon>Pseudomonadati</taxon>
        <taxon>Pseudomonadota</taxon>
        <taxon>Gammaproteobacteria</taxon>
        <taxon>OMG group</taxon>
        <taxon>OM182 clade</taxon>
    </lineage>
</organism>
<accession>A0A520S1K6</accession>
<feature type="transmembrane region" description="Helical" evidence="1">
    <location>
        <begin position="62"/>
        <end position="82"/>
    </location>
</feature>
<evidence type="ECO:0000259" key="2">
    <source>
        <dbReference type="Pfam" id="PF01578"/>
    </source>
</evidence>
<keyword evidence="1" id="KW-1133">Transmembrane helix</keyword>
<feature type="transmembrane region" description="Helical" evidence="1">
    <location>
        <begin position="32"/>
        <end position="50"/>
    </location>
</feature>
<proteinExistence type="predicted"/>
<sequence length="263" mass="28622">MMNPTFPGAIAITLYLIGTGIQIVSQGNSKQFLNLISVPALLLHGLTSYLGFYSDLGINLDIYTMLSLTALAVVTIILLSSIHRPVESLFVVIFPIAAISILLQISIDGVYLPRDDISPGLGMHIVLSILASGLLTVLAIQAIFLSLCHYGLRSRKLEFIKKLPPLETIEGLLFEMLGAGLLMLSLSILTGFIFLEDIFNPGLIHHTVITLAAWLVFSVLLWGRIKNGWRGTTAARWALCGFGLLALGYFGSKFVLEVILRAV</sequence>
<feature type="transmembrane region" description="Helical" evidence="1">
    <location>
        <begin position="172"/>
        <end position="195"/>
    </location>
</feature>
<dbReference type="Proteomes" id="UP000316199">
    <property type="component" value="Unassembled WGS sequence"/>
</dbReference>
<feature type="transmembrane region" description="Helical" evidence="1">
    <location>
        <begin position="234"/>
        <end position="251"/>
    </location>
</feature>
<protein>
    <recommendedName>
        <fullName evidence="2">Cytochrome c assembly protein domain-containing protein</fullName>
    </recommendedName>
</protein>
<dbReference type="GO" id="GO:0005886">
    <property type="term" value="C:plasma membrane"/>
    <property type="evidence" value="ECO:0007669"/>
    <property type="project" value="TreeGrafter"/>
</dbReference>
<comment type="caution">
    <text evidence="3">The sequence shown here is derived from an EMBL/GenBank/DDBJ whole genome shotgun (WGS) entry which is preliminary data.</text>
</comment>
<evidence type="ECO:0000313" key="3">
    <source>
        <dbReference type="EMBL" id="RZO76334.1"/>
    </source>
</evidence>
<feature type="domain" description="Cytochrome c assembly protein" evidence="2">
    <location>
        <begin position="34"/>
        <end position="259"/>
    </location>
</feature>
<feature type="transmembrane region" description="Helical" evidence="1">
    <location>
        <begin position="89"/>
        <end position="107"/>
    </location>
</feature>
<evidence type="ECO:0000256" key="1">
    <source>
        <dbReference type="SAM" id="Phobius"/>
    </source>
</evidence>
<feature type="transmembrane region" description="Helical" evidence="1">
    <location>
        <begin position="127"/>
        <end position="152"/>
    </location>
</feature>
<dbReference type="EMBL" id="SHAG01000013">
    <property type="protein sequence ID" value="RZO76334.1"/>
    <property type="molecule type" value="Genomic_DNA"/>
</dbReference>
<dbReference type="Pfam" id="PF01578">
    <property type="entry name" value="Cytochrom_C_asm"/>
    <property type="match status" value="1"/>
</dbReference>
<dbReference type="PANTHER" id="PTHR38034">
    <property type="entry name" value="INNER MEMBRANE PROTEIN YPJD"/>
    <property type="match status" value="1"/>
</dbReference>
<gene>
    <name evidence="3" type="ORF">EVA68_04580</name>
</gene>
<evidence type="ECO:0000313" key="4">
    <source>
        <dbReference type="Proteomes" id="UP000316199"/>
    </source>
</evidence>